<gene>
    <name evidence="1" type="ORF">HELGO_WM12913</name>
</gene>
<name>A0A6S6SU86_9BACT</name>
<dbReference type="AlphaFoldDB" id="A0A6S6SU86"/>
<evidence type="ECO:0000313" key="1">
    <source>
        <dbReference type="EMBL" id="CAA6806130.1"/>
    </source>
</evidence>
<proteinExistence type="predicted"/>
<dbReference type="EMBL" id="CACVAQ010000115">
    <property type="protein sequence ID" value="CAA6806130.1"/>
    <property type="molecule type" value="Genomic_DNA"/>
</dbReference>
<sequence>MLFTLCLFMTACSPQDKSKTMDAVSDNGINRVEVIDFFGTRRCVTCEAIEANAKYTVEHFFAAEVANGTLTFKTVLVDEESNYDIAERFEATGTALFLNVIKEGKETHIDLTDFGFSKGKDKALFSAELKTKIETELKKL</sequence>
<evidence type="ECO:0008006" key="2">
    <source>
        <dbReference type="Google" id="ProtNLM"/>
    </source>
</evidence>
<organism evidence="1">
    <name type="scientific">uncultured Aureispira sp</name>
    <dbReference type="NCBI Taxonomy" id="1331704"/>
    <lineage>
        <taxon>Bacteria</taxon>
        <taxon>Pseudomonadati</taxon>
        <taxon>Bacteroidota</taxon>
        <taxon>Saprospiria</taxon>
        <taxon>Saprospirales</taxon>
        <taxon>Saprospiraceae</taxon>
        <taxon>Aureispira</taxon>
        <taxon>environmental samples</taxon>
    </lineage>
</organism>
<reference evidence="1" key="1">
    <citation type="submission" date="2020-01" db="EMBL/GenBank/DDBJ databases">
        <authorList>
            <person name="Meier V. D."/>
            <person name="Meier V D."/>
        </authorList>
    </citation>
    <scope>NUCLEOTIDE SEQUENCE</scope>
    <source>
        <strain evidence="1">HLG_WM_MAG_10</strain>
    </source>
</reference>
<accession>A0A6S6SU86</accession>
<dbReference type="NCBIfam" id="NF040494">
    <property type="entry name" value="nitrored_ArsF"/>
    <property type="match status" value="1"/>
</dbReference>
<dbReference type="InterPro" id="IPR047698">
    <property type="entry name" value="ArsF-like"/>
</dbReference>
<protein>
    <recommendedName>
        <fullName evidence="2">Thioredoxin domain-containing protein</fullName>
    </recommendedName>
</protein>